<evidence type="ECO:0000313" key="1">
    <source>
        <dbReference type="EMBL" id="QLH81755.1"/>
    </source>
</evidence>
<gene>
    <name evidence="1" type="ORF">HZS54_08995</name>
</gene>
<dbReference type="KEGG" id="hpel:HZS54_08995"/>
<dbReference type="OrthoDB" id="275421at2157"/>
<proteinExistence type="predicted"/>
<dbReference type="RefSeq" id="WP_179922069.1">
    <property type="nucleotide sequence ID" value="NZ_CP058909.1"/>
</dbReference>
<organism evidence="1 2">
    <name type="scientific">Halosimplex pelagicum</name>
    <dbReference type="NCBI Taxonomy" id="869886"/>
    <lineage>
        <taxon>Archaea</taxon>
        <taxon>Methanobacteriati</taxon>
        <taxon>Methanobacteriota</taxon>
        <taxon>Stenosarchaea group</taxon>
        <taxon>Halobacteria</taxon>
        <taxon>Halobacteriales</taxon>
        <taxon>Haloarculaceae</taxon>
        <taxon>Halosimplex</taxon>
    </lineage>
</organism>
<accession>A0A7D5TC04</accession>
<evidence type="ECO:0000313" key="2">
    <source>
        <dbReference type="Proteomes" id="UP000509346"/>
    </source>
</evidence>
<dbReference type="EMBL" id="CP058909">
    <property type="protein sequence ID" value="QLH81755.1"/>
    <property type="molecule type" value="Genomic_DNA"/>
</dbReference>
<keyword evidence="2" id="KW-1185">Reference proteome</keyword>
<reference evidence="1 2" key="1">
    <citation type="submission" date="2020-07" db="EMBL/GenBank/DDBJ databases">
        <title>Halosimplex litoreum sp. nov. and Halosimplex rubrum sp. nov., isolated from different salt environments.</title>
        <authorList>
            <person name="Cui H."/>
        </authorList>
    </citation>
    <scope>NUCLEOTIDE SEQUENCE [LARGE SCALE GENOMIC DNA]</scope>
    <source>
        <strain evidence="1 2">R2</strain>
    </source>
</reference>
<dbReference type="Proteomes" id="UP000509346">
    <property type="component" value="Chromosome"/>
</dbReference>
<dbReference type="GeneID" id="56082722"/>
<name>A0A7D5TC04_9EURY</name>
<protein>
    <submittedName>
        <fullName evidence="1">Uncharacterized protein</fullName>
    </submittedName>
</protein>
<sequence>MQRVVSKFRTALSNPGAALPYVRSRLRVARGLAALSRYRLASLYVADLLGGTDRFEDYLRDNEGDRYPELDVDSLDELRSVDFTTEVVLRAD</sequence>
<dbReference type="AlphaFoldDB" id="A0A7D5TC04"/>